<dbReference type="Proteomes" id="UP000501690">
    <property type="component" value="Linkage Group LG3"/>
</dbReference>
<name>A0A4D6LCZ3_VIGUN</name>
<accession>A0A4D6LCZ3</accession>
<proteinExistence type="predicted"/>
<protein>
    <submittedName>
        <fullName evidence="1">Uncharacterized protein</fullName>
    </submittedName>
</protein>
<reference evidence="1 3" key="1">
    <citation type="submission" date="2019-04" db="EMBL/GenBank/DDBJ databases">
        <title>An improved genome assembly and genetic linkage map for asparagus bean, Vigna unguiculata ssp. sesquipedialis.</title>
        <authorList>
            <person name="Xia Q."/>
            <person name="Zhang R."/>
            <person name="Dong Y."/>
        </authorList>
    </citation>
    <scope>NUCLEOTIDE SEQUENCE [LARGE SCALE GENOMIC DNA]</scope>
    <source>
        <tissue evidence="1">Leaf</tissue>
    </source>
</reference>
<gene>
    <name evidence="1" type="ORF">DEO72_LG3g909</name>
    <name evidence="2" type="ORF">DEO72_LG3g910</name>
</gene>
<evidence type="ECO:0000313" key="1">
    <source>
        <dbReference type="EMBL" id="QCD86388.1"/>
    </source>
</evidence>
<dbReference type="AlphaFoldDB" id="A0A4D6LCZ3"/>
<evidence type="ECO:0000313" key="2">
    <source>
        <dbReference type="EMBL" id="QCD86389.1"/>
    </source>
</evidence>
<dbReference type="EMBL" id="CP039347">
    <property type="protein sequence ID" value="QCD86389.1"/>
    <property type="molecule type" value="Genomic_DNA"/>
</dbReference>
<evidence type="ECO:0000313" key="3">
    <source>
        <dbReference type="Proteomes" id="UP000501690"/>
    </source>
</evidence>
<keyword evidence="3" id="KW-1185">Reference proteome</keyword>
<dbReference type="EMBL" id="CP039347">
    <property type="protein sequence ID" value="QCD86388.1"/>
    <property type="molecule type" value="Genomic_DNA"/>
</dbReference>
<sequence length="68" mass="7408">MVWDAAFSGVKDASGTVVIESGLQKWFCSRSRLCEEDDGEKMEVLRVKCGGQRRAAVADGDGGSRWRG</sequence>
<organism evidence="1 3">
    <name type="scientific">Vigna unguiculata</name>
    <name type="common">Cowpea</name>
    <dbReference type="NCBI Taxonomy" id="3917"/>
    <lineage>
        <taxon>Eukaryota</taxon>
        <taxon>Viridiplantae</taxon>
        <taxon>Streptophyta</taxon>
        <taxon>Embryophyta</taxon>
        <taxon>Tracheophyta</taxon>
        <taxon>Spermatophyta</taxon>
        <taxon>Magnoliopsida</taxon>
        <taxon>eudicotyledons</taxon>
        <taxon>Gunneridae</taxon>
        <taxon>Pentapetalae</taxon>
        <taxon>rosids</taxon>
        <taxon>fabids</taxon>
        <taxon>Fabales</taxon>
        <taxon>Fabaceae</taxon>
        <taxon>Papilionoideae</taxon>
        <taxon>50 kb inversion clade</taxon>
        <taxon>NPAAA clade</taxon>
        <taxon>indigoferoid/millettioid clade</taxon>
        <taxon>Phaseoleae</taxon>
        <taxon>Vigna</taxon>
    </lineage>
</organism>